<dbReference type="InterPro" id="IPR036390">
    <property type="entry name" value="WH_DNA-bd_sf"/>
</dbReference>
<dbReference type="InterPro" id="IPR052526">
    <property type="entry name" value="HTH-type_Bedaq_tolerance"/>
</dbReference>
<dbReference type="AlphaFoldDB" id="A0A4R1FZ66"/>
<dbReference type="STRING" id="1210063.GCA_001612665_00292"/>
<evidence type="ECO:0000313" key="3">
    <source>
        <dbReference type="Proteomes" id="UP000294856"/>
    </source>
</evidence>
<proteinExistence type="predicted"/>
<dbReference type="Pfam" id="PF01047">
    <property type="entry name" value="MarR"/>
    <property type="match status" value="1"/>
</dbReference>
<name>A0A4R1FZ66_9NOCA</name>
<feature type="domain" description="HTH marR-type" evidence="1">
    <location>
        <begin position="1"/>
        <end position="130"/>
    </location>
</feature>
<keyword evidence="2" id="KW-0238">DNA-binding</keyword>
<dbReference type="InterPro" id="IPR000835">
    <property type="entry name" value="HTH_MarR-typ"/>
</dbReference>
<dbReference type="EMBL" id="SMFR01000002">
    <property type="protein sequence ID" value="TCJ96601.1"/>
    <property type="molecule type" value="Genomic_DNA"/>
</dbReference>
<dbReference type="GO" id="GO:0003700">
    <property type="term" value="F:DNA-binding transcription factor activity"/>
    <property type="evidence" value="ECO:0007669"/>
    <property type="project" value="InterPro"/>
</dbReference>
<dbReference type="Gene3D" id="1.10.10.10">
    <property type="entry name" value="Winged helix-like DNA-binding domain superfamily/Winged helix DNA-binding domain"/>
    <property type="match status" value="1"/>
</dbReference>
<protein>
    <submittedName>
        <fullName evidence="2">DNA-binding MarR family transcriptional regulator</fullName>
    </submittedName>
</protein>
<dbReference type="PROSITE" id="PS50995">
    <property type="entry name" value="HTH_MARR_2"/>
    <property type="match status" value="1"/>
</dbReference>
<dbReference type="Proteomes" id="UP000294856">
    <property type="component" value="Unassembled WGS sequence"/>
</dbReference>
<dbReference type="SMART" id="SM00347">
    <property type="entry name" value="HTH_MARR"/>
    <property type="match status" value="1"/>
</dbReference>
<comment type="caution">
    <text evidence="2">The sequence shown here is derived from an EMBL/GenBank/DDBJ whole genome shotgun (WGS) entry which is preliminary data.</text>
</comment>
<gene>
    <name evidence="2" type="ORF">DFR71_2631</name>
</gene>
<sequence length="156" mass="16522">MAGALSLLTLRLDRLLRLHHTDQPISLVQRSALTTLVRHGAMSSGALAHSEGVRPPSMTRTINALAALKLIERRPHPSDGRQIVVAATRAGRALLADKVAARDSWLAERLSTLSDEQASLLRQALVIMSHIGETDTGASTEINGVSHATSVAISAG</sequence>
<dbReference type="InterPro" id="IPR036388">
    <property type="entry name" value="WH-like_DNA-bd_sf"/>
</dbReference>
<evidence type="ECO:0000259" key="1">
    <source>
        <dbReference type="PROSITE" id="PS50995"/>
    </source>
</evidence>
<reference evidence="2 3" key="1">
    <citation type="submission" date="2019-03" db="EMBL/GenBank/DDBJ databases">
        <title>Genomic Encyclopedia of Type Strains, Phase IV (KMG-IV): sequencing the most valuable type-strain genomes for metagenomic binning, comparative biology and taxonomic classification.</title>
        <authorList>
            <person name="Goeker M."/>
        </authorList>
    </citation>
    <scope>NUCLEOTIDE SEQUENCE [LARGE SCALE GENOMIC DNA]</scope>
    <source>
        <strain evidence="2 3">DSM 44684</strain>
    </source>
</reference>
<organism evidence="2 3">
    <name type="scientific">Nocardia alba</name>
    <dbReference type="NCBI Taxonomy" id="225051"/>
    <lineage>
        <taxon>Bacteria</taxon>
        <taxon>Bacillati</taxon>
        <taxon>Actinomycetota</taxon>
        <taxon>Actinomycetes</taxon>
        <taxon>Mycobacteriales</taxon>
        <taxon>Nocardiaceae</taxon>
        <taxon>Nocardia</taxon>
    </lineage>
</organism>
<dbReference type="GO" id="GO:0003677">
    <property type="term" value="F:DNA binding"/>
    <property type="evidence" value="ECO:0007669"/>
    <property type="project" value="UniProtKB-KW"/>
</dbReference>
<accession>A0A4R1FZ66</accession>
<dbReference type="PANTHER" id="PTHR39515">
    <property type="entry name" value="CONSERVED PROTEIN"/>
    <property type="match status" value="1"/>
</dbReference>
<keyword evidence="3" id="KW-1185">Reference proteome</keyword>
<evidence type="ECO:0000313" key="2">
    <source>
        <dbReference type="EMBL" id="TCJ96601.1"/>
    </source>
</evidence>
<dbReference type="PANTHER" id="PTHR39515:SF2">
    <property type="entry name" value="HTH-TYPE TRANSCRIPTIONAL REGULATOR RV0880"/>
    <property type="match status" value="1"/>
</dbReference>
<dbReference type="SUPFAM" id="SSF46785">
    <property type="entry name" value="Winged helix' DNA-binding domain"/>
    <property type="match status" value="1"/>
</dbReference>